<reference evidence="1 2" key="1">
    <citation type="submission" date="2019-10" db="EMBL/GenBank/DDBJ databases">
        <title>Streptomyces tenebrisbrunneis sp.nov., an endogenous actinomycete isolated from of Lycium ruthenicum.</title>
        <authorList>
            <person name="Ma L."/>
        </authorList>
    </citation>
    <scope>NUCLEOTIDE SEQUENCE [LARGE SCALE GENOMIC DNA]</scope>
    <source>
        <strain evidence="1 2">TRM 66187</strain>
    </source>
</reference>
<dbReference type="EMBL" id="WHPN01000300">
    <property type="protein sequence ID" value="KAF4407835.1"/>
    <property type="molecule type" value="Genomic_DNA"/>
</dbReference>
<comment type="caution">
    <text evidence="1">The sequence shown here is derived from an EMBL/GenBank/DDBJ whole genome shotgun (WGS) entry which is preliminary data.</text>
</comment>
<protein>
    <submittedName>
        <fullName evidence="1">Uncharacterized protein</fullName>
    </submittedName>
</protein>
<sequence length="74" mass="8017">MRAPRAQCPACGRSVALMPTRRAGYGVVHDHKKDRRSLSLCEGSMRQLALSESLAWQDALPGVAEGHEPAATLF</sequence>
<dbReference type="Proteomes" id="UP000621266">
    <property type="component" value="Unassembled WGS sequence"/>
</dbReference>
<organism evidence="1 2">
    <name type="scientific">Streptomyces lycii</name>
    <dbReference type="NCBI Taxonomy" id="2654337"/>
    <lineage>
        <taxon>Bacteria</taxon>
        <taxon>Bacillati</taxon>
        <taxon>Actinomycetota</taxon>
        <taxon>Actinomycetes</taxon>
        <taxon>Kitasatosporales</taxon>
        <taxon>Streptomycetaceae</taxon>
        <taxon>Streptomyces</taxon>
    </lineage>
</organism>
<gene>
    <name evidence="1" type="ORF">GCU69_17830</name>
</gene>
<evidence type="ECO:0000313" key="2">
    <source>
        <dbReference type="Proteomes" id="UP000621266"/>
    </source>
</evidence>
<accession>A0ABQ7FG77</accession>
<dbReference type="RefSeq" id="WP_143671189.1">
    <property type="nucleotide sequence ID" value="NZ_WHPN01000300.1"/>
</dbReference>
<proteinExistence type="predicted"/>
<keyword evidence="2" id="KW-1185">Reference proteome</keyword>
<evidence type="ECO:0000313" key="1">
    <source>
        <dbReference type="EMBL" id="KAF4407835.1"/>
    </source>
</evidence>
<name>A0ABQ7FG77_9ACTN</name>